<feature type="signal peptide" evidence="3">
    <location>
        <begin position="1"/>
        <end position="31"/>
    </location>
</feature>
<dbReference type="InterPro" id="IPR032364">
    <property type="entry name" value="GramPos_pilinD1_N"/>
</dbReference>
<dbReference type="Gene3D" id="2.60.40.740">
    <property type="match status" value="1"/>
</dbReference>
<dbReference type="InterPro" id="IPR048052">
    <property type="entry name" value="FM1-like"/>
</dbReference>
<feature type="chain" id="PRO_5020329487" evidence="3">
    <location>
        <begin position="32"/>
        <end position="551"/>
    </location>
</feature>
<keyword evidence="2" id="KW-0472">Membrane</keyword>
<evidence type="ECO:0000313" key="6">
    <source>
        <dbReference type="EMBL" id="GCF94726.1"/>
    </source>
</evidence>
<evidence type="ECO:0000313" key="7">
    <source>
        <dbReference type="Proteomes" id="UP000290567"/>
    </source>
</evidence>
<dbReference type="AlphaFoldDB" id="A0A4P5PAP1"/>
<dbReference type="RefSeq" id="WP_150136657.1">
    <property type="nucleotide sequence ID" value="NZ_BJCC01000022.1"/>
</dbReference>
<dbReference type="NCBIfam" id="NF033902">
    <property type="entry name" value="iso_D2_wall_anc"/>
    <property type="match status" value="1"/>
</dbReference>
<evidence type="ECO:0000256" key="3">
    <source>
        <dbReference type="SAM" id="SignalP"/>
    </source>
</evidence>
<dbReference type="InterPro" id="IPR013783">
    <property type="entry name" value="Ig-like_fold"/>
</dbReference>
<keyword evidence="2" id="KW-0812">Transmembrane</keyword>
<feature type="region of interest" description="Disordered" evidence="1">
    <location>
        <begin position="374"/>
        <end position="394"/>
    </location>
</feature>
<dbReference type="Pfam" id="PF17802">
    <property type="entry name" value="SpaA"/>
    <property type="match status" value="1"/>
</dbReference>
<evidence type="ECO:0000256" key="2">
    <source>
        <dbReference type="SAM" id="Phobius"/>
    </source>
</evidence>
<evidence type="ECO:0000259" key="4">
    <source>
        <dbReference type="Pfam" id="PF16555"/>
    </source>
</evidence>
<gene>
    <name evidence="6" type="ORF">NRIC_26170</name>
</gene>
<dbReference type="Gene3D" id="2.60.40.10">
    <property type="entry name" value="Immunoglobulins"/>
    <property type="match status" value="2"/>
</dbReference>
<protein>
    <submittedName>
        <fullName evidence="6">Pilus protein</fullName>
    </submittedName>
</protein>
<dbReference type="Proteomes" id="UP000290567">
    <property type="component" value="Unassembled WGS sequence"/>
</dbReference>
<proteinExistence type="predicted"/>
<keyword evidence="3" id="KW-0732">Signal</keyword>
<feature type="domain" description="SpaA-like prealbumin fold" evidence="5">
    <location>
        <begin position="406"/>
        <end position="502"/>
    </location>
</feature>
<dbReference type="Pfam" id="PF16555">
    <property type="entry name" value="GramPos_pilinD1"/>
    <property type="match status" value="1"/>
</dbReference>
<evidence type="ECO:0000259" key="5">
    <source>
        <dbReference type="Pfam" id="PF17802"/>
    </source>
</evidence>
<evidence type="ECO:0000256" key="1">
    <source>
        <dbReference type="SAM" id="MobiDB-lite"/>
    </source>
</evidence>
<keyword evidence="7" id="KW-1185">Reference proteome</keyword>
<organism evidence="6 7">
    <name type="scientific">Enterococcus florum</name>
    <dbReference type="NCBI Taxonomy" id="2480627"/>
    <lineage>
        <taxon>Bacteria</taxon>
        <taxon>Bacillati</taxon>
        <taxon>Bacillota</taxon>
        <taxon>Bacilli</taxon>
        <taxon>Lactobacillales</taxon>
        <taxon>Enterococcaceae</taxon>
        <taxon>Enterococcus</taxon>
    </lineage>
</organism>
<name>A0A4P5PAP1_9ENTE</name>
<dbReference type="OrthoDB" id="2178703at2"/>
<feature type="transmembrane region" description="Helical" evidence="2">
    <location>
        <begin position="521"/>
        <end position="541"/>
    </location>
</feature>
<keyword evidence="2" id="KW-1133">Transmembrane helix</keyword>
<dbReference type="EMBL" id="BJCC01000022">
    <property type="protein sequence ID" value="GCF94726.1"/>
    <property type="molecule type" value="Genomic_DNA"/>
</dbReference>
<feature type="domain" description="Gram-positive pilin subunit D1 N-terminal" evidence="4">
    <location>
        <begin position="33"/>
        <end position="186"/>
    </location>
</feature>
<accession>A0A4P5PAP1</accession>
<dbReference type="InterPro" id="IPR041033">
    <property type="entry name" value="SpaA_PFL_dom_1"/>
</dbReference>
<sequence length="551" mass="60057">MKRKLMTMLAAAACIVPLATGVFGLGSTAEAAEEVNVTLHKKKMDEFPSEAIKNDGKINSAFDHFQGLEGVEYTPYDITEDFYKTLALTGNETNEQAKEKTENWMKSYVFNPSKATQAAPMDTTDDKGEVTFSGLEKRAADGTYKVYYFAEKLPSGYQHDVNPTILVLPAMDGSTELTDIHLYPKNKVTDKPGPEKILVDEDGNQLPALPAGEDNYTFEIGKLINYKASFNFPSQIGDVKTVDADTNEVQTRYNKFTLVDRVSKTGVKFEGISKVVINGKEIKGAELTEFYTHMTLTPYGTTAPYADAAGFDLAANLNSETNLTDAAKYATSKATADYLKQFAGQKIEIVYGISLTEHTDVDTEVKNDLKVNMTHDGNVDDNRGVDTPPPGVRTGGRKFFKHEAGKETQGLGGAEFAVVKEAGGKKYYLVQNAAKEATWVEYTNKSELSGATKFKSANDGTFEVVGLEYGEYALVEMKAPNGFLLLDDDFDFSINNGSYTETDALSKVANVSSGGFLPSTGGMGIVAFLVVGMGLMAVALMKYRRLHDQAI</sequence>
<reference evidence="7" key="1">
    <citation type="submission" date="2019-02" db="EMBL/GenBank/DDBJ databases">
        <title>Draft genome sequence of Enterococcus sp. Gos25-1.</title>
        <authorList>
            <person name="Tanaka N."/>
            <person name="Shiwa Y."/>
            <person name="Fujita N."/>
        </authorList>
    </citation>
    <scope>NUCLEOTIDE SEQUENCE [LARGE SCALE GENOMIC DNA]</scope>
    <source>
        <strain evidence="7">Gos25-1</strain>
    </source>
</reference>
<comment type="caution">
    <text evidence="6">The sequence shown here is derived from an EMBL/GenBank/DDBJ whole genome shotgun (WGS) entry which is preliminary data.</text>
</comment>